<evidence type="ECO:0000313" key="1">
    <source>
        <dbReference type="EMBL" id="ACZ07304.1"/>
    </source>
</evidence>
<proteinExistence type="predicted"/>
<dbReference type="Proteomes" id="UP000000845">
    <property type="component" value="Chromosome"/>
</dbReference>
<dbReference type="KEGG" id="str:Sterm_0422"/>
<reference evidence="1 2" key="2">
    <citation type="journal article" date="2010" name="Stand. Genomic Sci.">
        <title>Complete genome sequence of Sebaldella termitidis type strain (NCTC 11300).</title>
        <authorList>
            <person name="Harmon-Smith M."/>
            <person name="Celia L."/>
            <person name="Chertkov O."/>
            <person name="Lapidus A."/>
            <person name="Copeland A."/>
            <person name="Glavina Del Rio T."/>
            <person name="Nolan M."/>
            <person name="Lucas S."/>
            <person name="Tice H."/>
            <person name="Cheng J.F."/>
            <person name="Han C."/>
            <person name="Detter J.C."/>
            <person name="Bruce D."/>
            <person name="Goodwin L."/>
            <person name="Pitluck S."/>
            <person name="Pati A."/>
            <person name="Liolios K."/>
            <person name="Ivanova N."/>
            <person name="Mavromatis K."/>
            <person name="Mikhailova N."/>
            <person name="Chen A."/>
            <person name="Palaniappan K."/>
            <person name="Land M."/>
            <person name="Hauser L."/>
            <person name="Chang Y.J."/>
            <person name="Jeffries C.D."/>
            <person name="Brettin T."/>
            <person name="Goker M."/>
            <person name="Beck B."/>
            <person name="Bristow J."/>
            <person name="Eisen J.A."/>
            <person name="Markowitz V."/>
            <person name="Hugenholtz P."/>
            <person name="Kyrpides N.C."/>
            <person name="Klenk H.P."/>
            <person name="Chen F."/>
        </authorList>
    </citation>
    <scope>NUCLEOTIDE SEQUENCE [LARGE SCALE GENOMIC DNA]</scope>
    <source>
        <strain evidence="2">ATCC 33386 / NCTC 11300</strain>
    </source>
</reference>
<dbReference type="STRING" id="526218.Sterm_0422"/>
<dbReference type="RefSeq" id="WP_012859903.1">
    <property type="nucleotide sequence ID" value="NC_013517.1"/>
</dbReference>
<keyword evidence="2" id="KW-1185">Reference proteome</keyword>
<dbReference type="AlphaFoldDB" id="D1AMS8"/>
<gene>
    <name evidence="1" type="ordered locus">Sterm_0422</name>
</gene>
<reference evidence="2" key="1">
    <citation type="submission" date="2009-09" db="EMBL/GenBank/DDBJ databases">
        <title>The complete chromosome of Sebaldella termitidis ATCC 33386.</title>
        <authorList>
            <consortium name="US DOE Joint Genome Institute (JGI-PGF)"/>
            <person name="Lucas S."/>
            <person name="Copeland A."/>
            <person name="Lapidus A."/>
            <person name="Glavina del Rio T."/>
            <person name="Dalin E."/>
            <person name="Tice H."/>
            <person name="Bruce D."/>
            <person name="Goodwin L."/>
            <person name="Pitluck S."/>
            <person name="Kyrpides N."/>
            <person name="Mavromatis K."/>
            <person name="Ivanova N."/>
            <person name="Mikhailova N."/>
            <person name="Sims D."/>
            <person name="Meincke L."/>
            <person name="Brettin T."/>
            <person name="Detter J.C."/>
            <person name="Han C."/>
            <person name="Larimer F."/>
            <person name="Land M."/>
            <person name="Hauser L."/>
            <person name="Markowitz V."/>
            <person name="Cheng J.F."/>
            <person name="Hugenholtz P."/>
            <person name="Woyke T."/>
            <person name="Wu D."/>
            <person name="Eisen J.A."/>
        </authorList>
    </citation>
    <scope>NUCLEOTIDE SEQUENCE [LARGE SCALE GENOMIC DNA]</scope>
    <source>
        <strain evidence="2">ATCC 33386 / NCTC 11300</strain>
    </source>
</reference>
<organism evidence="1 2">
    <name type="scientific">Sebaldella termitidis (strain ATCC 33386 / NCTC 11300)</name>
    <dbReference type="NCBI Taxonomy" id="526218"/>
    <lineage>
        <taxon>Bacteria</taxon>
        <taxon>Fusobacteriati</taxon>
        <taxon>Fusobacteriota</taxon>
        <taxon>Fusobacteriia</taxon>
        <taxon>Fusobacteriales</taxon>
        <taxon>Leptotrichiaceae</taxon>
        <taxon>Sebaldella</taxon>
    </lineage>
</organism>
<name>D1AMS8_SEBTE</name>
<dbReference type="EMBL" id="CP001739">
    <property type="protein sequence ID" value="ACZ07304.1"/>
    <property type="molecule type" value="Genomic_DNA"/>
</dbReference>
<dbReference type="HOGENOM" id="CLU_158665_0_0_0"/>
<accession>D1AMS8</accession>
<protein>
    <submittedName>
        <fullName evidence="1">Uncharacterized protein</fullName>
    </submittedName>
</protein>
<evidence type="ECO:0000313" key="2">
    <source>
        <dbReference type="Proteomes" id="UP000000845"/>
    </source>
</evidence>
<dbReference type="eggNOG" id="ENOG50326SZ">
    <property type="taxonomic scope" value="Bacteria"/>
</dbReference>
<sequence>MVIINNKYYEGFEGEIEIDLIYKKNGVEIERLEIWNGYFSALLTGMLQLGTEPIGILHEYNLREGWYEDENPWKIPDIAQAITQFSNYSESNFSEEERPGKLLLSSLLKVLESIIQFLEKAKKNCGEVYIEYL</sequence>